<dbReference type="AlphaFoldDB" id="C0G679"/>
<evidence type="ECO:0000313" key="2">
    <source>
        <dbReference type="EMBL" id="EEH14513.1"/>
    </source>
</evidence>
<protein>
    <submittedName>
        <fullName evidence="2">Uncharacterized protein</fullName>
    </submittedName>
</protein>
<sequence length="44" mass="4732">MIWALIPNWLKYSLVALVAAFLLVAGGYVAGTIKERQRTALAAA</sequence>
<proteinExistence type="predicted"/>
<feature type="transmembrane region" description="Helical" evidence="1">
    <location>
        <begin position="12"/>
        <end position="31"/>
    </location>
</feature>
<gene>
    <name evidence="2" type="ORF">BCETI_3000262</name>
</gene>
<comment type="caution">
    <text evidence="2">The sequence shown here is derived from an EMBL/GenBank/DDBJ whole genome shotgun (WGS) entry which is preliminary data.</text>
</comment>
<evidence type="ECO:0000256" key="1">
    <source>
        <dbReference type="SAM" id="Phobius"/>
    </source>
</evidence>
<reference evidence="2 3" key="1">
    <citation type="submission" date="2009-03" db="EMBL/GenBank/DDBJ databases">
        <authorList>
            <person name="Setubal J.C."/>
            <person name="Boyle S."/>
            <person name="Crasta O.R."/>
            <person name="Gillespie J.J."/>
            <person name="Kenyon R.W."/>
            <person name="Lu J."/>
            <person name="Mane S."/>
            <person name="Nagrani S."/>
            <person name="Shallom J.M."/>
            <person name="Shallom S."/>
            <person name="Shukla M."/>
            <person name="Snyder E.E."/>
            <person name="Sobral B.W."/>
            <person name="Wattam A.R."/>
            <person name="Will R."/>
            <person name="Williams K."/>
            <person name="Yoo H."/>
            <person name="Bruce D.H."/>
            <person name="Detter C."/>
            <person name="Munk C."/>
            <person name="Brettin T.S."/>
            <person name="Ficht T."/>
        </authorList>
    </citation>
    <scope>NUCLEOTIDE SEQUENCE [LARGE SCALE GENOMIC DNA]</scope>
    <source>
        <strain evidence="2 3">Cudo</strain>
    </source>
</reference>
<evidence type="ECO:0000313" key="3">
    <source>
        <dbReference type="Proteomes" id="UP000003678"/>
    </source>
</evidence>
<dbReference type="Proteomes" id="UP000003678">
    <property type="component" value="Unassembled WGS sequence"/>
</dbReference>
<keyword evidence="1" id="KW-1133">Transmembrane helix</keyword>
<name>C0G679_9HYPH</name>
<dbReference type="EMBL" id="ACJD01000003">
    <property type="protein sequence ID" value="EEH14513.1"/>
    <property type="molecule type" value="Genomic_DNA"/>
</dbReference>
<keyword evidence="1" id="KW-0812">Transmembrane</keyword>
<keyword evidence="1" id="KW-0472">Membrane</keyword>
<accession>C0G679</accession>
<organism evidence="2 3">
    <name type="scientific">Brucella ceti str. Cudo</name>
    <dbReference type="NCBI Taxonomy" id="595497"/>
    <lineage>
        <taxon>Bacteria</taxon>
        <taxon>Pseudomonadati</taxon>
        <taxon>Pseudomonadota</taxon>
        <taxon>Alphaproteobacteria</taxon>
        <taxon>Hyphomicrobiales</taxon>
        <taxon>Brucellaceae</taxon>
        <taxon>Brucella/Ochrobactrum group</taxon>
        <taxon>Brucella</taxon>
    </lineage>
</organism>